<evidence type="ECO:0000313" key="5">
    <source>
        <dbReference type="Proteomes" id="UP000786811"/>
    </source>
</evidence>
<evidence type="ECO:0000259" key="3">
    <source>
        <dbReference type="Pfam" id="PF05018"/>
    </source>
</evidence>
<feature type="compositionally biased region" description="Polar residues" evidence="2">
    <location>
        <begin position="183"/>
        <end position="199"/>
    </location>
</feature>
<feature type="compositionally biased region" description="Acidic residues" evidence="2">
    <location>
        <begin position="253"/>
        <end position="292"/>
    </location>
</feature>
<feature type="compositionally biased region" description="Basic and acidic residues" evidence="2">
    <location>
        <begin position="171"/>
        <end position="181"/>
    </location>
</feature>
<dbReference type="InterPro" id="IPR040441">
    <property type="entry name" value="CFA20/CFAP20DC"/>
</dbReference>
<dbReference type="AlphaFoldDB" id="A0A8J2HFF4"/>
<gene>
    <name evidence="4" type="ORF">HICCMSTLAB_LOCUS8770</name>
</gene>
<feature type="compositionally biased region" description="Basic and acidic residues" evidence="2">
    <location>
        <begin position="559"/>
        <end position="572"/>
    </location>
</feature>
<keyword evidence="4" id="KW-0969">Cilium</keyword>
<feature type="coiled-coil region" evidence="1">
    <location>
        <begin position="356"/>
        <end position="390"/>
    </location>
</feature>
<keyword evidence="5" id="KW-1185">Reference proteome</keyword>
<feature type="compositionally biased region" description="Basic and acidic residues" evidence="2">
    <location>
        <begin position="293"/>
        <end position="330"/>
    </location>
</feature>
<evidence type="ECO:0000256" key="2">
    <source>
        <dbReference type="SAM" id="MobiDB-lite"/>
    </source>
</evidence>
<reference evidence="4" key="1">
    <citation type="submission" date="2021-04" db="EMBL/GenBank/DDBJ databases">
        <authorList>
            <person name="Chebbi M.A.C M."/>
        </authorList>
    </citation>
    <scope>NUCLEOTIDE SEQUENCE</scope>
</reference>
<accession>A0A8J2HFF4</accession>
<feature type="region of interest" description="Disordered" evidence="2">
    <location>
        <begin position="559"/>
        <end position="606"/>
    </location>
</feature>
<sequence length="606" mass="69530">MFRDKCPKGPLSILYACGKSPLELWDMHVRNGFVRRVMDNEINSLAVEIAGTNVSTAYIYSPKNQSASLGISHPFIVILLKNMKRYFTMEITTKIRPFSTTMPMGLGCGWNQIQLNMVELVKIAYGTVYRETTRLQIHANCRIRRIYFSDRLYGEEDLSEEYKISFTKPKTNKEDKKDRRSITSKTSGNRSLNSQTSQEKAPGDRGSFNGSQKGEENPKLEVRIPITEYDEDRSEQTNRDSVIDGEFTATELSETEAGEYSDEEEGETDNGEIEETDEEEEGVDGNEEIDGDANEREELGQEEKVGEEIGQEEENKGESGDMGDVDKKEETDVEDDGENVEKIMDNLDKNESIKGVDLKEEEVNMNEKLNDEAKNELSKEEIKSEFQELNDNGKIMDNLNKNESTKEIDFKGEESNINKELNNDKKNELTKEEIKSEFEEELNDYGKIVDNLDKNESIKGVDLKKEEVNMNEKLNDEGKNELSKEEIKSEFQELNDNGKIMDNLNKNESTKEIDFKGEESNINKELNNDKKNELIKEEIKSEFEEELNDNGKIVDNLDKNESIEGIDLKGEEELNDDNENNESIKKEIKSELKGELNNNYEYQQTY</sequence>
<evidence type="ECO:0000256" key="1">
    <source>
        <dbReference type="SAM" id="Coils"/>
    </source>
</evidence>
<feature type="compositionally biased region" description="Polar residues" evidence="2">
    <location>
        <begin position="596"/>
        <end position="606"/>
    </location>
</feature>
<feature type="domain" description="CFA20" evidence="3">
    <location>
        <begin position="1"/>
        <end position="92"/>
    </location>
</feature>
<dbReference type="InterPro" id="IPR007714">
    <property type="entry name" value="CFA20_dom"/>
</dbReference>
<keyword evidence="4" id="KW-0966">Cell projection</keyword>
<feature type="region of interest" description="Disordered" evidence="2">
    <location>
        <begin position="169"/>
        <end position="348"/>
    </location>
</feature>
<dbReference type="Proteomes" id="UP000786811">
    <property type="component" value="Unassembled WGS sequence"/>
</dbReference>
<evidence type="ECO:0000313" key="4">
    <source>
        <dbReference type="EMBL" id="CAG5097573.1"/>
    </source>
</evidence>
<keyword evidence="1" id="KW-0175">Coiled coil</keyword>
<proteinExistence type="predicted"/>
<dbReference type="OrthoDB" id="7486196at2759"/>
<dbReference type="PANTHER" id="PTHR12458">
    <property type="entry name" value="ORF PROTEIN"/>
    <property type="match status" value="1"/>
</dbReference>
<feature type="compositionally biased region" description="Basic and acidic residues" evidence="2">
    <location>
        <begin position="213"/>
        <end position="222"/>
    </location>
</feature>
<comment type="caution">
    <text evidence="4">The sequence shown here is derived from an EMBL/GenBank/DDBJ whole genome shotgun (WGS) entry which is preliminary data.</text>
</comment>
<feature type="compositionally biased region" description="Basic and acidic residues" evidence="2">
    <location>
        <begin position="339"/>
        <end position="348"/>
    </location>
</feature>
<dbReference type="EMBL" id="CAJNRD030001121">
    <property type="protein sequence ID" value="CAG5097573.1"/>
    <property type="molecule type" value="Genomic_DNA"/>
</dbReference>
<protein>
    <submittedName>
        <fullName evidence="4">Similar to Bug22: Cilia- and flagella-associated protein 20 (Drosophila melanogaster)</fullName>
    </submittedName>
</protein>
<name>A0A8J2HFF4_COTCN</name>
<feature type="compositionally biased region" description="Basic and acidic residues" evidence="2">
    <location>
        <begin position="582"/>
        <end position="594"/>
    </location>
</feature>
<keyword evidence="4" id="KW-0282">Flagellum</keyword>
<dbReference type="Pfam" id="PF05018">
    <property type="entry name" value="CFA20_dom"/>
    <property type="match status" value="1"/>
</dbReference>
<organism evidence="4 5">
    <name type="scientific">Cotesia congregata</name>
    <name type="common">Parasitoid wasp</name>
    <name type="synonym">Apanteles congregatus</name>
    <dbReference type="NCBI Taxonomy" id="51543"/>
    <lineage>
        <taxon>Eukaryota</taxon>
        <taxon>Metazoa</taxon>
        <taxon>Ecdysozoa</taxon>
        <taxon>Arthropoda</taxon>
        <taxon>Hexapoda</taxon>
        <taxon>Insecta</taxon>
        <taxon>Pterygota</taxon>
        <taxon>Neoptera</taxon>
        <taxon>Endopterygota</taxon>
        <taxon>Hymenoptera</taxon>
        <taxon>Apocrita</taxon>
        <taxon>Ichneumonoidea</taxon>
        <taxon>Braconidae</taxon>
        <taxon>Microgastrinae</taxon>
        <taxon>Cotesia</taxon>
    </lineage>
</organism>